<name>A0A897N267_9EURY</name>
<evidence type="ECO:0000313" key="2">
    <source>
        <dbReference type="Proteomes" id="UP000663525"/>
    </source>
</evidence>
<gene>
    <name evidence="1" type="ORF">HSR121_0837</name>
</gene>
<dbReference type="Proteomes" id="UP000663525">
    <property type="component" value="Chromosome"/>
</dbReference>
<accession>A0A897N267</accession>
<proteinExistence type="predicted"/>
<sequence length="140" mass="15724">MRREEFTTTVDTDDRIPRLTVQFAGTPETLRDRLAEYGQPLDVSDLDVSYRHTSTDEPGVLSVSHRLTGEFAFEAPLEPSALRSLVAATSRREEGDRNYCLRVEPGDGDPVEFEKETLLVYDEDGNLDREHSLIPGGVEL</sequence>
<dbReference type="InterPro" id="IPR043811">
    <property type="entry name" value="DUF5793"/>
</dbReference>
<dbReference type="EMBL" id="CP064787">
    <property type="protein sequence ID" value="QSG05189.1"/>
    <property type="molecule type" value="Genomic_DNA"/>
</dbReference>
<dbReference type="GeneID" id="68854471"/>
<evidence type="ECO:0000313" key="1">
    <source>
        <dbReference type="EMBL" id="QSG05189.1"/>
    </source>
</evidence>
<organism evidence="1 2">
    <name type="scientific">Halapricum desulfuricans</name>
    <dbReference type="NCBI Taxonomy" id="2841257"/>
    <lineage>
        <taxon>Archaea</taxon>
        <taxon>Methanobacteriati</taxon>
        <taxon>Methanobacteriota</taxon>
        <taxon>Stenosarchaea group</taxon>
        <taxon>Halobacteria</taxon>
        <taxon>Halobacteriales</taxon>
        <taxon>Haloarculaceae</taxon>
        <taxon>Halapricum</taxon>
    </lineage>
</organism>
<dbReference type="RefSeq" id="WP_229114901.1">
    <property type="nucleotide sequence ID" value="NZ_CP064787.1"/>
</dbReference>
<protein>
    <submittedName>
        <fullName evidence="1">Uncharacterized protein</fullName>
    </submittedName>
</protein>
<dbReference type="Pfam" id="PF19106">
    <property type="entry name" value="DUF5793"/>
    <property type="match status" value="1"/>
</dbReference>
<dbReference type="AlphaFoldDB" id="A0A897N267"/>
<reference evidence="1" key="1">
    <citation type="submission" date="2020-11" db="EMBL/GenBank/DDBJ databases">
        <title>Carbohydrate-dependent, anaerobic sulfur respiration: A novel catabolism in halophilic archaea.</title>
        <authorList>
            <person name="Sorokin D.Y."/>
            <person name="Messina E."/>
            <person name="Smedile F."/>
            <person name="La Cono V."/>
            <person name="Hallsworth J.E."/>
            <person name="Yakimov M.M."/>
        </authorList>
    </citation>
    <scope>NUCLEOTIDE SEQUENCE</scope>
    <source>
        <strain evidence="1">HSR12-1</strain>
    </source>
</reference>